<dbReference type="PANTHER" id="PTHR11849">
    <property type="entry name" value="ETS"/>
    <property type="match status" value="1"/>
</dbReference>
<dbReference type="Gene3D" id="1.10.10.10">
    <property type="entry name" value="Winged helix-like DNA-binding domain superfamily/Winged helix DNA-binding domain"/>
    <property type="match status" value="1"/>
</dbReference>
<organism evidence="6 7">
    <name type="scientific">Tegillarca granosa</name>
    <name type="common">Malaysian cockle</name>
    <name type="synonym">Anadara granosa</name>
    <dbReference type="NCBI Taxonomy" id="220873"/>
    <lineage>
        <taxon>Eukaryota</taxon>
        <taxon>Metazoa</taxon>
        <taxon>Spiralia</taxon>
        <taxon>Lophotrochozoa</taxon>
        <taxon>Mollusca</taxon>
        <taxon>Bivalvia</taxon>
        <taxon>Autobranchia</taxon>
        <taxon>Pteriomorphia</taxon>
        <taxon>Arcoida</taxon>
        <taxon>Arcoidea</taxon>
        <taxon>Arcidae</taxon>
        <taxon>Tegillarca</taxon>
    </lineage>
</organism>
<evidence type="ECO:0000256" key="4">
    <source>
        <dbReference type="SAM" id="MobiDB-lite"/>
    </source>
</evidence>
<proteinExistence type="inferred from homology"/>
<keyword evidence="2 3" id="KW-0238">DNA-binding</keyword>
<dbReference type="PROSITE" id="PS50061">
    <property type="entry name" value="ETS_DOMAIN_3"/>
    <property type="match status" value="1"/>
</dbReference>
<feature type="region of interest" description="Disordered" evidence="4">
    <location>
        <begin position="38"/>
        <end position="73"/>
    </location>
</feature>
<dbReference type="PROSITE" id="PS00345">
    <property type="entry name" value="ETS_DOMAIN_1"/>
    <property type="match status" value="1"/>
</dbReference>
<dbReference type="InterPro" id="IPR046328">
    <property type="entry name" value="ETS_fam"/>
</dbReference>
<evidence type="ECO:0000259" key="5">
    <source>
        <dbReference type="PROSITE" id="PS50061"/>
    </source>
</evidence>
<reference evidence="6 7" key="1">
    <citation type="submission" date="2022-12" db="EMBL/GenBank/DDBJ databases">
        <title>Chromosome-level genome of Tegillarca granosa.</title>
        <authorList>
            <person name="Kim J."/>
        </authorList>
    </citation>
    <scope>NUCLEOTIDE SEQUENCE [LARGE SCALE GENOMIC DNA]</scope>
    <source>
        <strain evidence="6">Teg-2019</strain>
        <tissue evidence="6">Adductor muscle</tissue>
    </source>
</reference>
<accession>A0ABQ9FHK8</accession>
<evidence type="ECO:0000313" key="6">
    <source>
        <dbReference type="EMBL" id="KAJ8316007.1"/>
    </source>
</evidence>
<evidence type="ECO:0000256" key="3">
    <source>
        <dbReference type="RuleBase" id="RU004019"/>
    </source>
</evidence>
<feature type="compositionally biased region" description="Polar residues" evidence="4">
    <location>
        <begin position="60"/>
        <end position="70"/>
    </location>
</feature>
<evidence type="ECO:0000313" key="7">
    <source>
        <dbReference type="Proteomes" id="UP001217089"/>
    </source>
</evidence>
<keyword evidence="7" id="KW-1185">Reference proteome</keyword>
<feature type="domain" description="ETS" evidence="5">
    <location>
        <begin position="204"/>
        <end position="241"/>
    </location>
</feature>
<sequence length="241" mass="27344">MRLDSTHAHDSYYCQQPYQMVPTIKQKRQWSTQDCAQELSDSWSSTDRKSGLSCGGYRRVQSSPTKQYQPHTEGKPKIQAAALAVYSGYTPAEHPVTQVPTNKSHMDNKCRFMRQDSTDASDRYCDQQPYQMVPKIKQKCQWSTQDCAQDLGESWSSTDRTSGLFCGGYRSVQSSPSKQYPPHTEGKPKIQAAALAGYSGRKTIHLWQFLLELLADKNCKHFIRWTGVGWGFELSDPNEVA</sequence>
<name>A0ABQ9FHK8_TEGGR</name>
<dbReference type="Proteomes" id="UP001217089">
    <property type="component" value="Unassembled WGS sequence"/>
</dbReference>
<gene>
    <name evidence="6" type="ORF">KUTeg_006021</name>
</gene>
<protein>
    <recommendedName>
        <fullName evidence="5">ETS domain-containing protein</fullName>
    </recommendedName>
</protein>
<dbReference type="EMBL" id="JARBDR010000328">
    <property type="protein sequence ID" value="KAJ8316007.1"/>
    <property type="molecule type" value="Genomic_DNA"/>
</dbReference>
<dbReference type="Pfam" id="PF00178">
    <property type="entry name" value="Ets"/>
    <property type="match status" value="1"/>
</dbReference>
<dbReference type="InterPro" id="IPR036388">
    <property type="entry name" value="WH-like_DNA-bd_sf"/>
</dbReference>
<dbReference type="InterPro" id="IPR036390">
    <property type="entry name" value="WH_DNA-bd_sf"/>
</dbReference>
<keyword evidence="3" id="KW-0539">Nucleus</keyword>
<comment type="caution">
    <text evidence="6">The sequence shown here is derived from an EMBL/GenBank/DDBJ whole genome shotgun (WGS) entry which is preliminary data.</text>
</comment>
<dbReference type="SUPFAM" id="SSF46785">
    <property type="entry name" value="Winged helix' DNA-binding domain"/>
    <property type="match status" value="1"/>
</dbReference>
<comment type="similarity">
    <text evidence="1 3">Belongs to the ETS family.</text>
</comment>
<dbReference type="InterPro" id="IPR000418">
    <property type="entry name" value="Ets_dom"/>
</dbReference>
<evidence type="ECO:0000256" key="2">
    <source>
        <dbReference type="ARBA" id="ARBA00023125"/>
    </source>
</evidence>
<comment type="subcellular location">
    <subcellularLocation>
        <location evidence="3">Nucleus</location>
    </subcellularLocation>
</comment>
<evidence type="ECO:0000256" key="1">
    <source>
        <dbReference type="ARBA" id="ARBA00005562"/>
    </source>
</evidence>